<dbReference type="AlphaFoldDB" id="A0A377JT04"/>
<dbReference type="RefSeq" id="WP_115721746.1">
    <property type="nucleotide sequence ID" value="NZ_UGHX01000001.1"/>
</dbReference>
<reference evidence="1 2" key="1">
    <citation type="submission" date="2018-06" db="EMBL/GenBank/DDBJ databases">
        <authorList>
            <consortium name="Pathogen Informatics"/>
            <person name="Doyle S."/>
        </authorList>
    </citation>
    <scope>NUCLEOTIDE SEQUENCE [LARGE SCALE GENOMIC DNA]</scope>
    <source>
        <strain evidence="1 2">NCTC12219</strain>
    </source>
</reference>
<proteinExistence type="predicted"/>
<dbReference type="Proteomes" id="UP000255103">
    <property type="component" value="Unassembled WGS sequence"/>
</dbReference>
<gene>
    <name evidence="1" type="ORF">NCTC12219_00929</name>
</gene>
<name>A0A377JT04_9HELI</name>
<evidence type="ECO:0000313" key="1">
    <source>
        <dbReference type="EMBL" id="STP11046.1"/>
    </source>
</evidence>
<accession>A0A377JT04</accession>
<evidence type="ECO:0000313" key="2">
    <source>
        <dbReference type="Proteomes" id="UP000255103"/>
    </source>
</evidence>
<organism evidence="1 2">
    <name type="scientific">Helicobacter cinaedi</name>
    <dbReference type="NCBI Taxonomy" id="213"/>
    <lineage>
        <taxon>Bacteria</taxon>
        <taxon>Pseudomonadati</taxon>
        <taxon>Campylobacterota</taxon>
        <taxon>Epsilonproteobacteria</taxon>
        <taxon>Campylobacterales</taxon>
        <taxon>Helicobacteraceae</taxon>
        <taxon>Helicobacter</taxon>
    </lineage>
</organism>
<sequence length="144" mass="17014">MKKIVFLLIFCVSHALCGEITEDYTSGEEYQFAAMARWVGSKSAELSYKELQKGNDVALEDILDEATDLWLEHIVGYFETQRSLEKFLSTMLEMLYRPIYIDYKKQMVSEGFLLWCEKNAKDLQSLKILEKKLYEWNHLKRHLT</sequence>
<dbReference type="EMBL" id="UGHX01000001">
    <property type="protein sequence ID" value="STP11046.1"/>
    <property type="molecule type" value="Genomic_DNA"/>
</dbReference>
<protein>
    <submittedName>
        <fullName evidence="1">Uncharacterized protein</fullName>
    </submittedName>
</protein>